<feature type="compositionally biased region" description="Basic and acidic residues" evidence="1">
    <location>
        <begin position="7"/>
        <end position="17"/>
    </location>
</feature>
<feature type="region of interest" description="Disordered" evidence="1">
    <location>
        <begin position="1"/>
        <end position="89"/>
    </location>
</feature>
<sequence>MQARVDQAVERLRRPDGVRQGGDRAPGQISYAVRPRDQPRDPDGKQRDRNHGDSGVKSDSGGMQRQVAPPQRAEGQCQFSQQVPHAPSHTPWAATIPTLSLTFQAQPDRRLLAAAVRHISRSRILLVRWLGGVVTAVGVVTFPLLSGDVFLSVVDVVLGLFLAVGCPVIAVRRAVGVSERLVARPLTYTFDETGFTTMSDLATTNWSWAAVTGIDELRDQILIRVNKSQFVPIPVAGLSPERLSDLRTILRNRGATTAAEPPAPRSIGVRPATP</sequence>
<reference evidence="4 5" key="1">
    <citation type="submission" date="2021-01" db="EMBL/GenBank/DDBJ databases">
        <title>Whole genome shotgun sequence of Actinoplanes humidus NBRC 14915.</title>
        <authorList>
            <person name="Komaki H."/>
            <person name="Tamura T."/>
        </authorList>
    </citation>
    <scope>NUCLEOTIDE SEQUENCE [LARGE SCALE GENOMIC DNA]</scope>
    <source>
        <strain evidence="4 5">NBRC 14915</strain>
    </source>
</reference>
<feature type="transmembrane region" description="Helical" evidence="2">
    <location>
        <begin position="125"/>
        <end position="144"/>
    </location>
</feature>
<dbReference type="Proteomes" id="UP000603200">
    <property type="component" value="Unassembled WGS sequence"/>
</dbReference>
<feature type="transmembrane region" description="Helical" evidence="2">
    <location>
        <begin position="150"/>
        <end position="171"/>
    </location>
</feature>
<dbReference type="Pfam" id="PF14317">
    <property type="entry name" value="YcxB"/>
    <property type="match status" value="1"/>
</dbReference>
<evidence type="ECO:0000313" key="5">
    <source>
        <dbReference type="Proteomes" id="UP000603200"/>
    </source>
</evidence>
<keyword evidence="2" id="KW-1133">Transmembrane helix</keyword>
<protein>
    <recommendedName>
        <fullName evidence="3">YcxB-like C-terminal domain-containing protein</fullName>
    </recommendedName>
</protein>
<keyword evidence="5" id="KW-1185">Reference proteome</keyword>
<evidence type="ECO:0000256" key="1">
    <source>
        <dbReference type="SAM" id="MobiDB-lite"/>
    </source>
</evidence>
<feature type="domain" description="YcxB-like C-terminal" evidence="3">
    <location>
        <begin position="190"/>
        <end position="250"/>
    </location>
</feature>
<organism evidence="4 5">
    <name type="scientific">Winogradskya humida</name>
    <dbReference type="NCBI Taxonomy" id="113566"/>
    <lineage>
        <taxon>Bacteria</taxon>
        <taxon>Bacillati</taxon>
        <taxon>Actinomycetota</taxon>
        <taxon>Actinomycetes</taxon>
        <taxon>Micromonosporales</taxon>
        <taxon>Micromonosporaceae</taxon>
        <taxon>Winogradskya</taxon>
    </lineage>
</organism>
<evidence type="ECO:0000259" key="3">
    <source>
        <dbReference type="Pfam" id="PF14317"/>
    </source>
</evidence>
<feature type="compositionally biased region" description="Basic and acidic residues" evidence="1">
    <location>
        <begin position="34"/>
        <end position="56"/>
    </location>
</feature>
<name>A0ABQ3ZSL3_9ACTN</name>
<evidence type="ECO:0000313" key="4">
    <source>
        <dbReference type="EMBL" id="GIE21537.1"/>
    </source>
</evidence>
<evidence type="ECO:0000256" key="2">
    <source>
        <dbReference type="SAM" id="Phobius"/>
    </source>
</evidence>
<dbReference type="EMBL" id="BOMN01000057">
    <property type="protein sequence ID" value="GIE21537.1"/>
    <property type="molecule type" value="Genomic_DNA"/>
</dbReference>
<comment type="caution">
    <text evidence="4">The sequence shown here is derived from an EMBL/GenBank/DDBJ whole genome shotgun (WGS) entry which is preliminary data.</text>
</comment>
<dbReference type="InterPro" id="IPR025588">
    <property type="entry name" value="YcxB-like_C"/>
</dbReference>
<proteinExistence type="predicted"/>
<accession>A0ABQ3ZSL3</accession>
<gene>
    <name evidence="4" type="ORF">Ahu01nite_046390</name>
</gene>
<feature type="region of interest" description="Disordered" evidence="1">
    <location>
        <begin position="254"/>
        <end position="274"/>
    </location>
</feature>
<keyword evidence="2" id="KW-0472">Membrane</keyword>
<keyword evidence="2" id="KW-0812">Transmembrane</keyword>